<accession>A0A1A6HIJ3</accession>
<dbReference type="AlphaFoldDB" id="A0A1A6HIJ3"/>
<name>A0A1A6HIJ3_NEOLE</name>
<organism evidence="1 2">
    <name type="scientific">Neotoma lepida</name>
    <name type="common">Desert woodrat</name>
    <dbReference type="NCBI Taxonomy" id="56216"/>
    <lineage>
        <taxon>Eukaryota</taxon>
        <taxon>Metazoa</taxon>
        <taxon>Chordata</taxon>
        <taxon>Craniata</taxon>
        <taxon>Vertebrata</taxon>
        <taxon>Euteleostomi</taxon>
        <taxon>Mammalia</taxon>
        <taxon>Eutheria</taxon>
        <taxon>Euarchontoglires</taxon>
        <taxon>Glires</taxon>
        <taxon>Rodentia</taxon>
        <taxon>Myomorpha</taxon>
        <taxon>Muroidea</taxon>
        <taxon>Cricetidae</taxon>
        <taxon>Neotominae</taxon>
        <taxon>Neotoma</taxon>
    </lineage>
</organism>
<sequence length="19" mass="2046">METAGESVFQGKEVFRGSS</sequence>
<keyword evidence="2" id="KW-1185">Reference proteome</keyword>
<dbReference type="Proteomes" id="UP000092124">
    <property type="component" value="Unassembled WGS sequence"/>
</dbReference>
<comment type="caution">
    <text evidence="1">The sequence shown here is derived from an EMBL/GenBank/DDBJ whole genome shotgun (WGS) entry which is preliminary data.</text>
</comment>
<proteinExistence type="predicted"/>
<gene>
    <name evidence="1" type="ORF">A6R68_19520</name>
</gene>
<dbReference type="EMBL" id="LZPO01027544">
    <property type="protein sequence ID" value="OBS78091.1"/>
    <property type="molecule type" value="Genomic_DNA"/>
</dbReference>
<evidence type="ECO:0000313" key="2">
    <source>
        <dbReference type="Proteomes" id="UP000092124"/>
    </source>
</evidence>
<protein>
    <submittedName>
        <fullName evidence="1">Uncharacterized protein</fullName>
    </submittedName>
</protein>
<reference evidence="1 2" key="1">
    <citation type="submission" date="2016-06" db="EMBL/GenBank/DDBJ databases">
        <title>The Draft Genome Sequence and Annotation of the Desert Woodrat Neotoma lepida.</title>
        <authorList>
            <person name="Campbell M."/>
            <person name="Oakeson K.F."/>
            <person name="Yandell M."/>
            <person name="Halpert J.R."/>
            <person name="Dearing D."/>
        </authorList>
    </citation>
    <scope>NUCLEOTIDE SEQUENCE [LARGE SCALE GENOMIC DNA]</scope>
    <source>
        <strain evidence="1">417</strain>
        <tissue evidence="1">Liver</tissue>
    </source>
</reference>
<evidence type="ECO:0000313" key="1">
    <source>
        <dbReference type="EMBL" id="OBS78091.1"/>
    </source>
</evidence>